<evidence type="ECO:0000256" key="1">
    <source>
        <dbReference type="SAM" id="Coils"/>
    </source>
</evidence>
<proteinExistence type="evidence at transcript level"/>
<reference evidence="3" key="1">
    <citation type="journal article" date="2014" name="Nature">
        <title>Elephant shark genome provides unique insights into gnathostome evolution.</title>
        <authorList>
            <consortium name="International Elephant Shark Genome Sequencing Consortium"/>
            <person name="Venkatesh B."/>
            <person name="Lee A.P."/>
            <person name="Ravi V."/>
            <person name="Maurya A.K."/>
            <person name="Lian M.M."/>
            <person name="Swann J.B."/>
            <person name="Ohta Y."/>
            <person name="Flajnik M.F."/>
            <person name="Sutoh Y."/>
            <person name="Kasahara M."/>
            <person name="Hoon S."/>
            <person name="Gangu V."/>
            <person name="Roy S.W."/>
            <person name="Irimia M."/>
            <person name="Korzh V."/>
            <person name="Kondrychyn I."/>
            <person name="Lim Z.W."/>
            <person name="Tay B.H."/>
            <person name="Tohari S."/>
            <person name="Kong K.W."/>
            <person name="Ho S."/>
            <person name="Lorente-Galdos B."/>
            <person name="Quilez J."/>
            <person name="Marques-Bonet T."/>
            <person name="Raney B.J."/>
            <person name="Ingham P.W."/>
            <person name="Tay A."/>
            <person name="Hillier L.W."/>
            <person name="Minx P."/>
            <person name="Boehm T."/>
            <person name="Wilson R.K."/>
            <person name="Brenner S."/>
            <person name="Warren W.C."/>
        </authorList>
    </citation>
    <scope>NUCLEOTIDE SEQUENCE</scope>
    <source>
        <tissue evidence="3">Gills</tissue>
    </source>
</reference>
<evidence type="ECO:0000256" key="2">
    <source>
        <dbReference type="SAM" id="Phobius"/>
    </source>
</evidence>
<keyword evidence="2" id="KW-0472">Membrane</keyword>
<organism evidence="3">
    <name type="scientific">Callorhinchus milii</name>
    <name type="common">Ghost shark</name>
    <dbReference type="NCBI Taxonomy" id="7868"/>
    <lineage>
        <taxon>Eukaryota</taxon>
        <taxon>Metazoa</taxon>
        <taxon>Chordata</taxon>
        <taxon>Craniata</taxon>
        <taxon>Vertebrata</taxon>
        <taxon>Chondrichthyes</taxon>
        <taxon>Holocephali</taxon>
        <taxon>Chimaeriformes</taxon>
        <taxon>Callorhinchidae</taxon>
        <taxon>Callorhinchus</taxon>
    </lineage>
</organism>
<feature type="coiled-coil region" evidence="1">
    <location>
        <begin position="16"/>
        <end position="43"/>
    </location>
</feature>
<evidence type="ECO:0000313" key="3">
    <source>
        <dbReference type="EMBL" id="AFP10777.1"/>
    </source>
</evidence>
<keyword evidence="1" id="KW-0175">Coiled coil</keyword>
<feature type="transmembrane region" description="Helical" evidence="2">
    <location>
        <begin position="46"/>
        <end position="67"/>
    </location>
</feature>
<accession>V9LDU8</accession>
<sequence length="222" mass="24968">ELESAEHQRDLERQHLQTAEKYLAQAKAILRREQQKQQEAETIRNVGIGLMFIPIIGLIIGSPMVGVGQEDLNNANSSVQSATSNCDSQRSKLQESERQLECCRQQVAVKRNELAGVKSRLTQQQQDLEMKRNLYTKLSDVLTVLKRCAQYLCTVHGRVTVLRVQSQHLYCMEPLIVIIEEIVSSVDKLPTSMRLSDSGPAVAKSITNLKETCSRMKAICSE</sequence>
<name>V9LDU8_CALMI</name>
<keyword evidence="2" id="KW-0812">Transmembrane</keyword>
<keyword evidence="2" id="KW-1133">Transmembrane helix</keyword>
<protein>
    <submittedName>
        <fullName evidence="3">Uncharacterized protein</fullName>
    </submittedName>
</protein>
<feature type="non-terminal residue" evidence="3">
    <location>
        <position position="1"/>
    </location>
</feature>
<dbReference type="AlphaFoldDB" id="V9LDU8"/>
<feature type="coiled-coil region" evidence="1">
    <location>
        <begin position="79"/>
        <end position="113"/>
    </location>
</feature>
<dbReference type="EMBL" id="JW878260">
    <property type="protein sequence ID" value="AFP10777.1"/>
    <property type="molecule type" value="mRNA"/>
</dbReference>